<feature type="domain" description="Hemerythrin-like" evidence="1">
    <location>
        <begin position="5"/>
        <end position="147"/>
    </location>
</feature>
<dbReference type="Pfam" id="PF01814">
    <property type="entry name" value="Hemerythrin"/>
    <property type="match status" value="1"/>
</dbReference>
<proteinExistence type="predicted"/>
<protein>
    <submittedName>
        <fullName evidence="2">Hemerythrin domain-containing protein</fullName>
    </submittedName>
</protein>
<evidence type="ECO:0000259" key="1">
    <source>
        <dbReference type="Pfam" id="PF01814"/>
    </source>
</evidence>
<name>A0A6B2R0V1_9BURK</name>
<dbReference type="RefSeq" id="WP_163656211.1">
    <property type="nucleotide sequence ID" value="NZ_JAAGRN010000012.1"/>
</dbReference>
<dbReference type="EMBL" id="JAAGRN010000012">
    <property type="protein sequence ID" value="NDY84390.1"/>
    <property type="molecule type" value="Genomic_DNA"/>
</dbReference>
<dbReference type="Gene3D" id="1.20.120.520">
    <property type="entry name" value="nmb1532 protein domain like"/>
    <property type="match status" value="1"/>
</dbReference>
<accession>A0A6B2R0V1</accession>
<comment type="caution">
    <text evidence="2">The sequence shown here is derived from an EMBL/GenBank/DDBJ whole genome shotgun (WGS) entry which is preliminary data.</text>
</comment>
<dbReference type="InterPro" id="IPR012312">
    <property type="entry name" value="Hemerythrin-like"/>
</dbReference>
<evidence type="ECO:0000313" key="2">
    <source>
        <dbReference type="EMBL" id="NDY84390.1"/>
    </source>
</evidence>
<organism evidence="2">
    <name type="scientific">Sheuella amnicola</name>
    <dbReference type="NCBI Taxonomy" id="2707330"/>
    <lineage>
        <taxon>Bacteria</taxon>
        <taxon>Pseudomonadati</taxon>
        <taxon>Pseudomonadota</taxon>
        <taxon>Betaproteobacteria</taxon>
        <taxon>Burkholderiales</taxon>
        <taxon>Alcaligenaceae</taxon>
        <taxon>Sheuella</taxon>
    </lineage>
</organism>
<dbReference type="AlphaFoldDB" id="A0A6B2R0V1"/>
<reference evidence="2" key="1">
    <citation type="submission" date="2020-02" db="EMBL/GenBank/DDBJ databases">
        <authorList>
            <person name="Chen W.-M."/>
        </authorList>
    </citation>
    <scope>NUCLEOTIDE SEQUENCE</scope>
    <source>
        <strain evidence="2">NBD-18</strain>
    </source>
</reference>
<gene>
    <name evidence="2" type="ORF">G3I67_14240</name>
</gene>
<sequence length="172" mass="19934">MFDDPLEMLTLCHEKVRRFARLTDKIAAHVIAHGADDAASQAAQKVLRYFNIAAPLHHDDEDLDVYPALLALNHKDLDAEHKFALDRSIRQLQAQHFELEKLWSEVRQWLERIEQKEFIATPENLNRFAQAYVEHADREEAEIYPAIALLDQAKLRAIGVRMAQRRGAKHLH</sequence>